<dbReference type="EMBL" id="LGST01000018">
    <property type="protein sequence ID" value="KNE00525.1"/>
    <property type="molecule type" value="Genomic_DNA"/>
</dbReference>
<gene>
    <name evidence="1" type="ORF">QG37_02557</name>
</gene>
<dbReference type="AlphaFoldDB" id="A0A0L0P2S0"/>
<reference evidence="2" key="1">
    <citation type="journal article" date="2015" name="BMC Genomics">
        <title>Draft genome of a commonly misdiagnosed multidrug resistant pathogen Candida auris.</title>
        <authorList>
            <person name="Chatterjee S."/>
            <person name="Alampalli S.V."/>
            <person name="Nageshan R.K."/>
            <person name="Chettiar S.T."/>
            <person name="Joshi S."/>
            <person name="Tatu U.S."/>
        </authorList>
    </citation>
    <scope>NUCLEOTIDE SEQUENCE [LARGE SCALE GENOMIC DNA]</scope>
    <source>
        <strain evidence="2">6684</strain>
    </source>
</reference>
<accession>A0A0L0P2S0</accession>
<sequence length="36" mass="4191">MGFGEELGIGEEGRQFWVFAEVSVCGRKQFHMMRIQ</sequence>
<evidence type="ECO:0000313" key="1">
    <source>
        <dbReference type="EMBL" id="KNE00525.1"/>
    </source>
</evidence>
<organism evidence="1 2">
    <name type="scientific">Candidozyma auris</name>
    <name type="common">Yeast</name>
    <name type="synonym">Candida auris</name>
    <dbReference type="NCBI Taxonomy" id="498019"/>
    <lineage>
        <taxon>Eukaryota</taxon>
        <taxon>Fungi</taxon>
        <taxon>Dikarya</taxon>
        <taxon>Ascomycota</taxon>
        <taxon>Saccharomycotina</taxon>
        <taxon>Pichiomycetes</taxon>
        <taxon>Metschnikowiaceae</taxon>
        <taxon>Candidozyma</taxon>
    </lineage>
</organism>
<proteinExistence type="predicted"/>
<dbReference type="Proteomes" id="UP000037122">
    <property type="component" value="Unassembled WGS sequence"/>
</dbReference>
<protein>
    <submittedName>
        <fullName evidence="1">Uncharacterized protein</fullName>
    </submittedName>
</protein>
<dbReference type="VEuPathDB" id="FungiDB:QG37_02557"/>
<name>A0A0L0P2S0_CANAR</name>
<comment type="caution">
    <text evidence="1">The sequence shown here is derived from an EMBL/GenBank/DDBJ whole genome shotgun (WGS) entry which is preliminary data.</text>
</comment>
<evidence type="ECO:0000313" key="2">
    <source>
        <dbReference type="Proteomes" id="UP000037122"/>
    </source>
</evidence>